<evidence type="ECO:0000256" key="1">
    <source>
        <dbReference type="ARBA" id="ARBA00004331"/>
    </source>
</evidence>
<proteinExistence type="inferred from homology"/>
<keyword evidence="12" id="KW-0863">Zinc-finger</keyword>
<dbReference type="InterPro" id="IPR027417">
    <property type="entry name" value="P-loop_NTPase"/>
</dbReference>
<evidence type="ECO:0000256" key="6">
    <source>
        <dbReference type="ARBA" id="ARBA00022801"/>
    </source>
</evidence>
<feature type="compositionally biased region" description="Acidic residues" evidence="13">
    <location>
        <begin position="971"/>
        <end position="982"/>
    </location>
</feature>
<evidence type="ECO:0000259" key="14">
    <source>
        <dbReference type="PROSITE" id="PS50103"/>
    </source>
</evidence>
<dbReference type="SUPFAM" id="SSF52540">
    <property type="entry name" value="P-loop containing nucleoside triphosphate hydrolases"/>
    <property type="match status" value="1"/>
</dbReference>
<dbReference type="InterPro" id="IPR049080">
    <property type="entry name" value="MOV-10-like_beta-barrel"/>
</dbReference>
<evidence type="ECO:0000313" key="16">
    <source>
        <dbReference type="Proteomes" id="UP000307440"/>
    </source>
</evidence>
<comment type="similarity">
    <text evidence="2">Belongs to the DNA2/NAM7 helicase family. SDE3 subfamily.</text>
</comment>
<comment type="catalytic activity">
    <reaction evidence="11">
        <text>ATP + H2O = ADP + phosphate + H(+)</text>
        <dbReference type="Rhea" id="RHEA:13065"/>
        <dbReference type="ChEBI" id="CHEBI:15377"/>
        <dbReference type="ChEBI" id="CHEBI:15378"/>
        <dbReference type="ChEBI" id="CHEBI:30616"/>
        <dbReference type="ChEBI" id="CHEBI:43474"/>
        <dbReference type="ChEBI" id="CHEBI:456216"/>
        <dbReference type="EC" id="3.6.4.13"/>
    </reaction>
</comment>
<gene>
    <name evidence="15" type="ORF">FA15DRAFT_706632</name>
</gene>
<keyword evidence="10" id="KW-0943">RNA-mediated gene silencing</keyword>
<dbReference type="GO" id="GO:0032574">
    <property type="term" value="F:5'-3' RNA helicase activity"/>
    <property type="evidence" value="ECO:0007669"/>
    <property type="project" value="InterPro"/>
</dbReference>
<dbReference type="PANTHER" id="PTHR45418">
    <property type="entry name" value="CANCER/TESTIS ANTIGEN 55"/>
    <property type="match status" value="1"/>
</dbReference>
<evidence type="ECO:0000256" key="8">
    <source>
        <dbReference type="ARBA" id="ARBA00022840"/>
    </source>
</evidence>
<keyword evidence="6" id="KW-0378">Hydrolase</keyword>
<keyword evidence="5" id="KW-0547">Nucleotide-binding</keyword>
<dbReference type="EC" id="3.6.4.13" evidence="3"/>
<protein>
    <recommendedName>
        <fullName evidence="3">RNA helicase</fullName>
        <ecNumber evidence="3">3.6.4.13</ecNumber>
    </recommendedName>
</protein>
<accession>A0A5C3KPB4</accession>
<evidence type="ECO:0000256" key="10">
    <source>
        <dbReference type="ARBA" id="ARBA00023158"/>
    </source>
</evidence>
<dbReference type="GO" id="GO:0016787">
    <property type="term" value="F:hydrolase activity"/>
    <property type="evidence" value="ECO:0007669"/>
    <property type="project" value="UniProtKB-KW"/>
</dbReference>
<dbReference type="Pfam" id="PF13086">
    <property type="entry name" value="AAA_11"/>
    <property type="match status" value="2"/>
</dbReference>
<dbReference type="Pfam" id="PF21634">
    <property type="entry name" value="MOV-10_beta-barrel"/>
    <property type="match status" value="1"/>
</dbReference>
<evidence type="ECO:0000256" key="12">
    <source>
        <dbReference type="PROSITE-ProRule" id="PRU00723"/>
    </source>
</evidence>
<feature type="compositionally biased region" description="Basic and acidic residues" evidence="13">
    <location>
        <begin position="983"/>
        <end position="993"/>
    </location>
</feature>
<dbReference type="OrthoDB" id="6513042at2759"/>
<dbReference type="InterPro" id="IPR041677">
    <property type="entry name" value="DNA2/NAM7_AAA_11"/>
</dbReference>
<dbReference type="GO" id="GO:0031047">
    <property type="term" value="P:regulatory ncRNA-mediated gene silencing"/>
    <property type="evidence" value="ECO:0007669"/>
    <property type="project" value="UniProtKB-KW"/>
</dbReference>
<evidence type="ECO:0000256" key="3">
    <source>
        <dbReference type="ARBA" id="ARBA00012552"/>
    </source>
</evidence>
<dbReference type="PROSITE" id="PS50103">
    <property type="entry name" value="ZF_C3H1"/>
    <property type="match status" value="1"/>
</dbReference>
<dbReference type="InterPro" id="IPR041679">
    <property type="entry name" value="DNA2/NAM7-like_C"/>
</dbReference>
<keyword evidence="12" id="KW-0862">Zinc</keyword>
<sequence length="993" mass="112307">MSTLKVNPGYCQFFITPEGCKKGLECRRRHDIKKCSCGLVLLAKNYISHIRGQRHRTLYAKLKAKQTQEGQNAQVAGGASVDPQAAQRCERCNRTVLVLNYVGHLEYHARQDRRAAYQAATAQAEIDKEGITVSGKDGVNFGVLDTESSVEITISLENTTEGYSFALQSCTMRSSARGDAHGNRFSARLKGKSKVLRSKATRSVSIVFHPSFAGAYEDTLELVFMHLDLRRTFVISRCVTATVGDREDHEQIRPTEPYTGPRKVARFQLDGSKIIPSLRPPTWTKTPWKERLPEFKIPDKVIEAAFGSNVHGSKAKARSNVKQLMPARLDLETYATWWQVLLYLEEEQTKQDLEMYAMEDMEIKSRYPRYELKVPGLAENRPSVLVGDFILVSETNPNVNLEQRTWYEGRVHAVRMDEVLLRFGEEFNTYRGNRFDVRFVLNRLPFRRMHHALVNKFRPSRILFPALTDVAGVTRVTRRQELEINPYYRELAQDEEQLETVTAILHQKPGSVPFIVFGPPGTGKTVTIIEAMKQLLDKDPDVKILACAPSNSAADLLAQKLSDRGSKVVFRLNSLTRKVGDLPENLKGFSCINENTVFAVPPLEELVKYRVIVSTCISGGVPGSLGAKRGHFSHIFIDEAGQGKEPEVMLPIKSIADRLTNIVLAGDNQQLGPIVQSSVAGDLGLKKSLLARLMDMDVYNLDNGGRGITIVKLVKNFRSHPAILQFSNEQFYNAELQPCGNPALTHSLELIDELPKKRFPLIFHSIVGKDMREKSSPSFFNIEEASQVKKYCKALLDNRKLRLTAEHIGVITPYHAQRCKILDLLHKEHKMKDIKVGSVEEFQGQERRIIIMSTVRSNTEYVSSDITRSLGFVANSRRMNVAITRAQALLIVIGNPIVLSLDPLWRGFLSYVHTRGGWRGKGIDWDPQENIDNSDELHARRRNQAEQEMEDTILRLKALIIQRHEDSDFEFDLQDSDDEDDGVFERPILREAE</sequence>
<organism evidence="15 16">
    <name type="scientific">Coprinopsis marcescibilis</name>
    <name type="common">Agaric fungus</name>
    <name type="synonym">Psathyrella marcescibilis</name>
    <dbReference type="NCBI Taxonomy" id="230819"/>
    <lineage>
        <taxon>Eukaryota</taxon>
        <taxon>Fungi</taxon>
        <taxon>Dikarya</taxon>
        <taxon>Basidiomycota</taxon>
        <taxon>Agaricomycotina</taxon>
        <taxon>Agaricomycetes</taxon>
        <taxon>Agaricomycetidae</taxon>
        <taxon>Agaricales</taxon>
        <taxon>Agaricineae</taxon>
        <taxon>Psathyrellaceae</taxon>
        <taxon>Coprinopsis</taxon>
    </lineage>
</organism>
<dbReference type="GO" id="GO:0003723">
    <property type="term" value="F:RNA binding"/>
    <property type="evidence" value="ECO:0007669"/>
    <property type="project" value="UniProtKB-KW"/>
</dbReference>
<dbReference type="FunFam" id="3.40.50.300:FF:000608">
    <property type="entry name" value="Mov10 RISC complex RNA helicase"/>
    <property type="match status" value="1"/>
</dbReference>
<keyword evidence="16" id="KW-1185">Reference proteome</keyword>
<name>A0A5C3KPB4_COPMA</name>
<dbReference type="GO" id="GO:0036464">
    <property type="term" value="C:cytoplasmic ribonucleoprotein granule"/>
    <property type="evidence" value="ECO:0007669"/>
    <property type="project" value="UniProtKB-SubCell"/>
</dbReference>
<feature type="domain" description="C3H1-type" evidence="14">
    <location>
        <begin position="5"/>
        <end position="33"/>
    </location>
</feature>
<dbReference type="AlphaFoldDB" id="A0A5C3KPB4"/>
<keyword evidence="7 15" id="KW-0347">Helicase</keyword>
<evidence type="ECO:0000256" key="13">
    <source>
        <dbReference type="SAM" id="MobiDB-lite"/>
    </source>
</evidence>
<dbReference type="Gene3D" id="3.40.50.300">
    <property type="entry name" value="P-loop containing nucleotide triphosphate hydrolases"/>
    <property type="match status" value="2"/>
</dbReference>
<dbReference type="STRING" id="230819.A0A5C3KPB4"/>
<evidence type="ECO:0000256" key="2">
    <source>
        <dbReference type="ARBA" id="ARBA00005601"/>
    </source>
</evidence>
<dbReference type="GO" id="GO:0008270">
    <property type="term" value="F:zinc ion binding"/>
    <property type="evidence" value="ECO:0007669"/>
    <property type="project" value="UniProtKB-KW"/>
</dbReference>
<keyword evidence="9" id="KW-0694">RNA-binding</keyword>
<feature type="region of interest" description="Disordered" evidence="13">
    <location>
        <begin position="971"/>
        <end position="993"/>
    </location>
</feature>
<evidence type="ECO:0000256" key="4">
    <source>
        <dbReference type="ARBA" id="ARBA00022490"/>
    </source>
</evidence>
<keyword evidence="12" id="KW-0479">Metal-binding</keyword>
<dbReference type="GO" id="GO:0005524">
    <property type="term" value="F:ATP binding"/>
    <property type="evidence" value="ECO:0007669"/>
    <property type="project" value="UniProtKB-KW"/>
</dbReference>
<dbReference type="InterPro" id="IPR047187">
    <property type="entry name" value="SF1_C_Upf1"/>
</dbReference>
<dbReference type="CDD" id="cd18038">
    <property type="entry name" value="DEXXQc_Helz-like"/>
    <property type="match status" value="1"/>
</dbReference>
<evidence type="ECO:0000256" key="9">
    <source>
        <dbReference type="ARBA" id="ARBA00022884"/>
    </source>
</evidence>
<dbReference type="CDD" id="cd18808">
    <property type="entry name" value="SF1_C_Upf1"/>
    <property type="match status" value="1"/>
</dbReference>
<keyword evidence="4" id="KW-0963">Cytoplasm</keyword>
<reference evidence="15 16" key="1">
    <citation type="journal article" date="2019" name="Nat. Ecol. Evol.">
        <title>Megaphylogeny resolves global patterns of mushroom evolution.</title>
        <authorList>
            <person name="Varga T."/>
            <person name="Krizsan K."/>
            <person name="Foldi C."/>
            <person name="Dima B."/>
            <person name="Sanchez-Garcia M."/>
            <person name="Sanchez-Ramirez S."/>
            <person name="Szollosi G.J."/>
            <person name="Szarkandi J.G."/>
            <person name="Papp V."/>
            <person name="Albert L."/>
            <person name="Andreopoulos W."/>
            <person name="Angelini C."/>
            <person name="Antonin V."/>
            <person name="Barry K.W."/>
            <person name="Bougher N.L."/>
            <person name="Buchanan P."/>
            <person name="Buyck B."/>
            <person name="Bense V."/>
            <person name="Catcheside P."/>
            <person name="Chovatia M."/>
            <person name="Cooper J."/>
            <person name="Damon W."/>
            <person name="Desjardin D."/>
            <person name="Finy P."/>
            <person name="Geml J."/>
            <person name="Haridas S."/>
            <person name="Hughes K."/>
            <person name="Justo A."/>
            <person name="Karasinski D."/>
            <person name="Kautmanova I."/>
            <person name="Kiss B."/>
            <person name="Kocsube S."/>
            <person name="Kotiranta H."/>
            <person name="LaButti K.M."/>
            <person name="Lechner B.E."/>
            <person name="Liimatainen K."/>
            <person name="Lipzen A."/>
            <person name="Lukacs Z."/>
            <person name="Mihaltcheva S."/>
            <person name="Morgado L.N."/>
            <person name="Niskanen T."/>
            <person name="Noordeloos M.E."/>
            <person name="Ohm R.A."/>
            <person name="Ortiz-Santana B."/>
            <person name="Ovrebo C."/>
            <person name="Racz N."/>
            <person name="Riley R."/>
            <person name="Savchenko A."/>
            <person name="Shiryaev A."/>
            <person name="Soop K."/>
            <person name="Spirin V."/>
            <person name="Szebenyi C."/>
            <person name="Tomsovsky M."/>
            <person name="Tulloss R.E."/>
            <person name="Uehling J."/>
            <person name="Grigoriev I.V."/>
            <person name="Vagvolgyi C."/>
            <person name="Papp T."/>
            <person name="Martin F.M."/>
            <person name="Miettinen O."/>
            <person name="Hibbett D.S."/>
            <person name="Nagy L.G."/>
        </authorList>
    </citation>
    <scope>NUCLEOTIDE SEQUENCE [LARGE SCALE GENOMIC DNA]</scope>
    <source>
        <strain evidence="15 16">CBS 121175</strain>
    </source>
</reference>
<comment type="subcellular location">
    <subcellularLocation>
        <location evidence="1">Cytoplasm</location>
        <location evidence="1">Cytoplasmic ribonucleoprotein granule</location>
    </subcellularLocation>
</comment>
<evidence type="ECO:0000313" key="15">
    <source>
        <dbReference type="EMBL" id="TFK22172.1"/>
    </source>
</evidence>
<dbReference type="InterPro" id="IPR026122">
    <property type="entry name" value="MOV-10/SDE3_DEXXQ/H-box"/>
</dbReference>
<dbReference type="PANTHER" id="PTHR45418:SF1">
    <property type="entry name" value="CANCER_TESTIS ANTIGEN 55"/>
    <property type="match status" value="1"/>
</dbReference>
<dbReference type="Pfam" id="PF13087">
    <property type="entry name" value="AAA_12"/>
    <property type="match status" value="1"/>
</dbReference>
<evidence type="ECO:0000256" key="11">
    <source>
        <dbReference type="ARBA" id="ARBA00047984"/>
    </source>
</evidence>
<keyword evidence="8" id="KW-0067">ATP-binding</keyword>
<dbReference type="EMBL" id="ML210248">
    <property type="protein sequence ID" value="TFK22172.1"/>
    <property type="molecule type" value="Genomic_DNA"/>
</dbReference>
<dbReference type="InterPro" id="IPR000571">
    <property type="entry name" value="Znf_CCCH"/>
</dbReference>
<evidence type="ECO:0000256" key="7">
    <source>
        <dbReference type="ARBA" id="ARBA00022806"/>
    </source>
</evidence>
<feature type="zinc finger region" description="C3H1-type" evidence="12">
    <location>
        <begin position="5"/>
        <end position="33"/>
    </location>
</feature>
<dbReference type="Proteomes" id="UP000307440">
    <property type="component" value="Unassembled WGS sequence"/>
</dbReference>
<evidence type="ECO:0000256" key="5">
    <source>
        <dbReference type="ARBA" id="ARBA00022741"/>
    </source>
</evidence>